<feature type="transmembrane region" description="Helical" evidence="2">
    <location>
        <begin position="319"/>
        <end position="336"/>
    </location>
</feature>
<keyword evidence="4" id="KW-1185">Reference proteome</keyword>
<keyword evidence="2" id="KW-1133">Transmembrane helix</keyword>
<proteinExistence type="predicted"/>
<evidence type="ECO:0000256" key="1">
    <source>
        <dbReference type="SAM" id="MobiDB-lite"/>
    </source>
</evidence>
<feature type="transmembrane region" description="Helical" evidence="2">
    <location>
        <begin position="108"/>
        <end position="131"/>
    </location>
</feature>
<keyword evidence="2" id="KW-0472">Membrane</keyword>
<dbReference type="Proteomes" id="UP000693970">
    <property type="component" value="Unassembled WGS sequence"/>
</dbReference>
<feature type="transmembrane region" description="Helical" evidence="2">
    <location>
        <begin position="67"/>
        <end position="88"/>
    </location>
</feature>
<feature type="transmembrane region" description="Helical" evidence="2">
    <location>
        <begin position="342"/>
        <end position="359"/>
    </location>
</feature>
<comment type="caution">
    <text evidence="3">The sequence shown here is derived from an EMBL/GenBank/DDBJ whole genome shotgun (WGS) entry which is preliminary data.</text>
</comment>
<reference evidence="3" key="1">
    <citation type="journal article" date="2021" name="Sci. Rep.">
        <title>Diploid genomic architecture of Nitzschia inconspicua, an elite biomass production diatom.</title>
        <authorList>
            <person name="Oliver A."/>
            <person name="Podell S."/>
            <person name="Pinowska A."/>
            <person name="Traller J.C."/>
            <person name="Smith S.R."/>
            <person name="McClure R."/>
            <person name="Beliaev A."/>
            <person name="Bohutskyi P."/>
            <person name="Hill E.A."/>
            <person name="Rabines A."/>
            <person name="Zheng H."/>
            <person name="Allen L.Z."/>
            <person name="Kuo A."/>
            <person name="Grigoriev I.V."/>
            <person name="Allen A.E."/>
            <person name="Hazlebeck D."/>
            <person name="Allen E.E."/>
        </authorList>
    </citation>
    <scope>NUCLEOTIDE SEQUENCE</scope>
    <source>
        <strain evidence="3">Hildebrandi</strain>
    </source>
</reference>
<feature type="transmembrane region" description="Helical" evidence="2">
    <location>
        <begin position="161"/>
        <end position="179"/>
    </location>
</feature>
<organism evidence="3 4">
    <name type="scientific">Nitzschia inconspicua</name>
    <dbReference type="NCBI Taxonomy" id="303405"/>
    <lineage>
        <taxon>Eukaryota</taxon>
        <taxon>Sar</taxon>
        <taxon>Stramenopiles</taxon>
        <taxon>Ochrophyta</taxon>
        <taxon>Bacillariophyta</taxon>
        <taxon>Bacillariophyceae</taxon>
        <taxon>Bacillariophycidae</taxon>
        <taxon>Bacillariales</taxon>
        <taxon>Bacillariaceae</taxon>
        <taxon>Nitzschia</taxon>
    </lineage>
</organism>
<dbReference type="EMBL" id="JAGRRH010000013">
    <property type="protein sequence ID" value="KAG7359799.1"/>
    <property type="molecule type" value="Genomic_DNA"/>
</dbReference>
<sequence length="383" mass="41495">MSGIADEEQAASGIMRDAGPKTETNTQPGMAVVSGDEYVQHDAPKRRAHVCCGCCCDTRRAVIAVNIVSISFYGLGILATSLVTVAAANKDQYDDDAVVAALGEVDGAKIGLSLGLIVVGIVFNGIALYGASTFNKTAIILGGMWYIFEAVRSVAYLNIEGAIMAAFFAYPHAVFYYELKGGIMTRLQVYRLVVFEHGCPQESIPMYSNNISNNNQAAIIKMDPENQSPDVTKEGVDYVQHEQPARQGHTCCGICCDTRTAVIVVNIISLGFAVLGLINFAPMMDRPGNEQFSLMISAFVIGIICSALGLFGAMKFRKIFVLVAGVWFGIEAILGLVLFMDWIGAVIAVCFMYPHIMLFRDMQRGIMTAERYPNEKDCCGTCC</sequence>
<feature type="transmembrane region" description="Helical" evidence="2">
    <location>
        <begin position="261"/>
        <end position="280"/>
    </location>
</feature>
<protein>
    <submittedName>
        <fullName evidence="3">Uncharacterized protein</fullName>
    </submittedName>
</protein>
<feature type="region of interest" description="Disordered" evidence="1">
    <location>
        <begin position="1"/>
        <end position="29"/>
    </location>
</feature>
<name>A0A9K3LDN9_9STRA</name>
<accession>A0A9K3LDN9</accession>
<gene>
    <name evidence="3" type="ORF">IV203_034897</name>
</gene>
<evidence type="ECO:0000313" key="3">
    <source>
        <dbReference type="EMBL" id="KAG7359799.1"/>
    </source>
</evidence>
<keyword evidence="2" id="KW-0812">Transmembrane</keyword>
<evidence type="ECO:0000256" key="2">
    <source>
        <dbReference type="SAM" id="Phobius"/>
    </source>
</evidence>
<evidence type="ECO:0000313" key="4">
    <source>
        <dbReference type="Proteomes" id="UP000693970"/>
    </source>
</evidence>
<feature type="transmembrane region" description="Helical" evidence="2">
    <location>
        <begin position="292"/>
        <end position="312"/>
    </location>
</feature>
<dbReference type="OrthoDB" id="49197at2759"/>
<reference evidence="3" key="2">
    <citation type="submission" date="2021-04" db="EMBL/GenBank/DDBJ databases">
        <authorList>
            <person name="Podell S."/>
        </authorList>
    </citation>
    <scope>NUCLEOTIDE SEQUENCE</scope>
    <source>
        <strain evidence="3">Hildebrandi</strain>
    </source>
</reference>
<dbReference type="AlphaFoldDB" id="A0A9K3LDN9"/>